<dbReference type="Pfam" id="PF18106">
    <property type="entry name" value="Rol_Rep_N"/>
    <property type="match status" value="1"/>
</dbReference>
<dbReference type="EMBL" id="JACHHJ010000002">
    <property type="protein sequence ID" value="MBB6449651.1"/>
    <property type="molecule type" value="Genomic_DNA"/>
</dbReference>
<evidence type="ECO:0000313" key="2">
    <source>
        <dbReference type="EMBL" id="MBB6449651.1"/>
    </source>
</evidence>
<proteinExistence type="predicted"/>
<reference evidence="2 3" key="1">
    <citation type="submission" date="2020-08" db="EMBL/GenBank/DDBJ databases">
        <title>Genomic Encyclopedia of Type Strains, Phase IV (KMG-IV): sequencing the most valuable type-strain genomes for metagenomic binning, comparative biology and taxonomic classification.</title>
        <authorList>
            <person name="Goeker M."/>
        </authorList>
    </citation>
    <scope>NUCLEOTIDE SEQUENCE [LARGE SCALE GENOMIC DNA]</scope>
    <source>
        <strain evidence="2 3">DSM 21769</strain>
    </source>
</reference>
<protein>
    <recommendedName>
        <fullName evidence="1">Rolling Circle replication initiation protein N-terminal domain-containing protein</fullName>
    </recommendedName>
</protein>
<comment type="caution">
    <text evidence="2">The sequence shown here is derived from an EMBL/GenBank/DDBJ whole genome shotgun (WGS) entry which is preliminary data.</text>
</comment>
<dbReference type="InterPro" id="IPR040819">
    <property type="entry name" value="Rol_Rep_N"/>
</dbReference>
<gene>
    <name evidence="2" type="ORF">HNR44_001629</name>
</gene>
<evidence type="ECO:0000313" key="3">
    <source>
        <dbReference type="Proteomes" id="UP000568839"/>
    </source>
</evidence>
<dbReference type="Proteomes" id="UP000568839">
    <property type="component" value="Unassembled WGS sequence"/>
</dbReference>
<keyword evidence="3" id="KW-1185">Reference proteome</keyword>
<name>A0A841PTM2_9BACL</name>
<feature type="domain" description="Rolling Circle replication initiation protein N-terminal" evidence="1">
    <location>
        <begin position="11"/>
        <end position="45"/>
    </location>
</feature>
<sequence length="58" mass="6970">MMSKDGEKSLECLMDWVKITFKTNDVDKILRNLLGMHDTLQVMDEEVEERERERDVRI</sequence>
<accession>A0A841PTM2</accession>
<dbReference type="AlphaFoldDB" id="A0A841PTM2"/>
<organism evidence="2 3">
    <name type="scientific">Geomicrobium halophilum</name>
    <dbReference type="NCBI Taxonomy" id="549000"/>
    <lineage>
        <taxon>Bacteria</taxon>
        <taxon>Bacillati</taxon>
        <taxon>Bacillota</taxon>
        <taxon>Bacilli</taxon>
        <taxon>Bacillales</taxon>
        <taxon>Geomicrobium</taxon>
    </lineage>
</organism>
<dbReference type="RefSeq" id="WP_184403641.1">
    <property type="nucleotide sequence ID" value="NZ_JACHHJ010000002.1"/>
</dbReference>
<evidence type="ECO:0000259" key="1">
    <source>
        <dbReference type="Pfam" id="PF18106"/>
    </source>
</evidence>